<name>A0A916J354_9PROT</name>
<sequence length="121" mass="13333">MLDYSIMKPEGILVLKLHAPLSKEDFAGLGAAVDAYLADHPKLHGVLIQSRKFPGWENFGGFAAHMHFVREHHKKVDRVAIVTDSPIAGMAESLAKHFISATIKHFPFADDAQAFAWLEAA</sequence>
<dbReference type="InterPro" id="IPR021866">
    <property type="entry name" value="SpoIIAA-like"/>
</dbReference>
<dbReference type="EMBL" id="CAJQUM010000001">
    <property type="protein sequence ID" value="CAG4882401.1"/>
    <property type="molecule type" value="Genomic_DNA"/>
</dbReference>
<dbReference type="SUPFAM" id="SSF52091">
    <property type="entry name" value="SpoIIaa-like"/>
    <property type="match status" value="1"/>
</dbReference>
<reference evidence="1" key="1">
    <citation type="submission" date="2021-04" db="EMBL/GenBank/DDBJ databases">
        <authorList>
            <person name="Hornung B."/>
        </authorList>
    </citation>
    <scope>NUCLEOTIDE SEQUENCE</scope>
    <source>
        <strain evidence="1">G5G6</strain>
    </source>
</reference>
<dbReference type="Gene3D" id="3.40.50.10600">
    <property type="entry name" value="SpoIIaa-like domains"/>
    <property type="match status" value="1"/>
</dbReference>
<dbReference type="Proteomes" id="UP000742786">
    <property type="component" value="Unassembled WGS sequence"/>
</dbReference>
<gene>
    <name evidence="1" type="ORF">GTOL_10283</name>
</gene>
<dbReference type="AlphaFoldDB" id="A0A916J354"/>
<dbReference type="InterPro" id="IPR036513">
    <property type="entry name" value="STAS_dom_sf"/>
</dbReference>
<evidence type="ECO:0000313" key="2">
    <source>
        <dbReference type="Proteomes" id="UP000742786"/>
    </source>
</evidence>
<evidence type="ECO:0000313" key="1">
    <source>
        <dbReference type="EMBL" id="CAG4882401.1"/>
    </source>
</evidence>
<organism evidence="1 2">
    <name type="scientific">Georgfuchsia toluolica</name>
    <dbReference type="NCBI Taxonomy" id="424218"/>
    <lineage>
        <taxon>Bacteria</taxon>
        <taxon>Pseudomonadati</taxon>
        <taxon>Pseudomonadota</taxon>
        <taxon>Betaproteobacteria</taxon>
        <taxon>Nitrosomonadales</taxon>
        <taxon>Sterolibacteriaceae</taxon>
        <taxon>Georgfuchsia</taxon>
    </lineage>
</organism>
<dbReference type="Pfam" id="PF11964">
    <property type="entry name" value="SpoIIAA-like"/>
    <property type="match status" value="1"/>
</dbReference>
<dbReference type="InterPro" id="IPR038396">
    <property type="entry name" value="SpoIIAA-like_sf"/>
</dbReference>
<comment type="caution">
    <text evidence="1">The sequence shown here is derived from an EMBL/GenBank/DDBJ whole genome shotgun (WGS) entry which is preliminary data.</text>
</comment>
<accession>A0A916J354</accession>
<protein>
    <submittedName>
        <fullName evidence="1">SpoIIAA-like</fullName>
    </submittedName>
</protein>
<keyword evidence="2" id="KW-1185">Reference proteome</keyword>
<proteinExistence type="predicted"/>